<accession>A0A9D4ARB7</accession>
<organism evidence="1 2">
    <name type="scientific">Mauremys mutica</name>
    <name type="common">yellowpond turtle</name>
    <dbReference type="NCBI Taxonomy" id="74926"/>
    <lineage>
        <taxon>Eukaryota</taxon>
        <taxon>Metazoa</taxon>
        <taxon>Chordata</taxon>
        <taxon>Craniata</taxon>
        <taxon>Vertebrata</taxon>
        <taxon>Euteleostomi</taxon>
        <taxon>Archelosauria</taxon>
        <taxon>Testudinata</taxon>
        <taxon>Testudines</taxon>
        <taxon>Cryptodira</taxon>
        <taxon>Durocryptodira</taxon>
        <taxon>Testudinoidea</taxon>
        <taxon>Geoemydidae</taxon>
        <taxon>Geoemydinae</taxon>
        <taxon>Mauremys</taxon>
    </lineage>
</organism>
<reference evidence="1" key="1">
    <citation type="submission" date="2021-09" db="EMBL/GenBank/DDBJ databases">
        <title>The genome of Mauremys mutica provides insights into the evolution of semi-aquatic lifestyle.</title>
        <authorList>
            <person name="Gong S."/>
            <person name="Gao Y."/>
        </authorList>
    </citation>
    <scope>NUCLEOTIDE SEQUENCE</scope>
    <source>
        <strain evidence="1">MM-2020</strain>
        <tissue evidence="1">Muscle</tissue>
    </source>
</reference>
<dbReference type="AlphaFoldDB" id="A0A9D4ARB7"/>
<dbReference type="EMBL" id="JAHDVG010000488">
    <property type="protein sequence ID" value="KAH1165676.1"/>
    <property type="molecule type" value="Genomic_DNA"/>
</dbReference>
<evidence type="ECO:0000313" key="1">
    <source>
        <dbReference type="EMBL" id="KAH1165676.1"/>
    </source>
</evidence>
<comment type="caution">
    <text evidence="1">The sequence shown here is derived from an EMBL/GenBank/DDBJ whole genome shotgun (WGS) entry which is preliminary data.</text>
</comment>
<protein>
    <submittedName>
        <fullName evidence="1">Uncharacterized protein</fullName>
    </submittedName>
</protein>
<sequence>MGNGRYSQILPSVRELPAYMHGNNLALVTSVTVSLAGRNLKSLPSDSLSGWSCEIKWWSQPGSQRKHGCITETCHLTCSLVCSFNRAKRLNFNRLRTTLCFIGGSLWAV</sequence>
<gene>
    <name evidence="1" type="ORF">KIL84_023235</name>
</gene>
<proteinExistence type="predicted"/>
<keyword evidence="2" id="KW-1185">Reference proteome</keyword>
<dbReference type="Proteomes" id="UP000827986">
    <property type="component" value="Unassembled WGS sequence"/>
</dbReference>
<name>A0A9D4ARB7_9SAUR</name>
<evidence type="ECO:0000313" key="2">
    <source>
        <dbReference type="Proteomes" id="UP000827986"/>
    </source>
</evidence>